<dbReference type="Proteomes" id="UP000594621">
    <property type="component" value="Chromosome"/>
</dbReference>
<evidence type="ECO:0000313" key="2">
    <source>
        <dbReference type="EMBL" id="QPF92239.1"/>
    </source>
</evidence>
<dbReference type="RefSeq" id="WP_195801780.1">
    <property type="nucleotide sequence ID" value="NZ_CP061379.1"/>
</dbReference>
<name>A0A7S9D898_9BRAD</name>
<protein>
    <submittedName>
        <fullName evidence="2">Uncharacterized protein</fullName>
    </submittedName>
</protein>
<dbReference type="KEGG" id="bcou:IC761_02745"/>
<dbReference type="AlphaFoldDB" id="A0A7S9D898"/>
<dbReference type="Pfam" id="PF19451">
    <property type="entry name" value="DUF5989"/>
    <property type="match status" value="1"/>
</dbReference>
<keyword evidence="1" id="KW-0812">Transmembrane</keyword>
<feature type="transmembrane region" description="Helical" evidence="1">
    <location>
        <begin position="20"/>
        <end position="46"/>
    </location>
</feature>
<dbReference type="EMBL" id="CP061379">
    <property type="protein sequence ID" value="QPF92239.1"/>
    <property type="molecule type" value="Genomic_DNA"/>
</dbReference>
<sequence length="49" mass="5665">MSFLRELFAFIRSRRKFWLIPIFAVMLVLGGLLVLTKGSALAPFIYTLF</sequence>
<keyword evidence="3" id="KW-1185">Reference proteome</keyword>
<reference evidence="2 3" key="1">
    <citation type="submission" date="2020-09" db="EMBL/GenBank/DDBJ databases">
        <title>Complete genomes of bradyrhizobia occurring on native shrubby legumes in Australia.</title>
        <authorList>
            <person name="Lafay B."/>
        </authorList>
    </citation>
    <scope>NUCLEOTIDE SEQUENCE [LARGE SCALE GENOMIC DNA]</scope>
    <source>
        <strain evidence="2 3">BDV5040</strain>
    </source>
</reference>
<keyword evidence="1" id="KW-1133">Transmembrane helix</keyword>
<evidence type="ECO:0000256" key="1">
    <source>
        <dbReference type="SAM" id="Phobius"/>
    </source>
</evidence>
<proteinExistence type="predicted"/>
<dbReference type="InterPro" id="IPR046031">
    <property type="entry name" value="DUF5989"/>
</dbReference>
<evidence type="ECO:0000313" key="3">
    <source>
        <dbReference type="Proteomes" id="UP000594621"/>
    </source>
</evidence>
<organism evidence="2 3">
    <name type="scientific">Bradyrhizobium commune</name>
    <dbReference type="NCBI Taxonomy" id="83627"/>
    <lineage>
        <taxon>Bacteria</taxon>
        <taxon>Pseudomonadati</taxon>
        <taxon>Pseudomonadota</taxon>
        <taxon>Alphaproteobacteria</taxon>
        <taxon>Hyphomicrobiales</taxon>
        <taxon>Nitrobacteraceae</taxon>
        <taxon>Bradyrhizobium</taxon>
    </lineage>
</organism>
<keyword evidence="1" id="KW-0472">Membrane</keyword>
<gene>
    <name evidence="2" type="ORF">IC761_02745</name>
</gene>
<accession>A0A7S9D898</accession>